<keyword evidence="1" id="KW-0472">Membrane</keyword>
<protein>
    <recommendedName>
        <fullName evidence="3">Glycosyltransferase RgtA/B/C/D-like domain-containing protein</fullName>
    </recommendedName>
</protein>
<accession>Q01VF4</accession>
<feature type="transmembrane region" description="Helical" evidence="1">
    <location>
        <begin position="290"/>
        <end position="310"/>
    </location>
</feature>
<feature type="transmembrane region" description="Helical" evidence="1">
    <location>
        <begin position="265"/>
        <end position="284"/>
    </location>
</feature>
<feature type="transmembrane region" description="Helical" evidence="1">
    <location>
        <begin position="317"/>
        <end position="334"/>
    </location>
</feature>
<feature type="transmembrane region" description="Helical" evidence="1">
    <location>
        <begin position="340"/>
        <end position="357"/>
    </location>
</feature>
<keyword evidence="1" id="KW-0812">Transmembrane</keyword>
<sequence length="603" mass="66475">MTWPGQKRALTVLYWIVPSLLCLALHWRAFDSWFRADDFAWLGLGLNVTDFRSLLHALFAPSPHGTVRPLSERAFFLITYRFFGLDPLLFRVVAFATQFANLALVAAIGARITGVRAAGFWAAMLWAINSALFVPLVWACAYCEPLCGLCMLLAFYFLLRYIETGGRRFQVAQWVVFLLGFGALELMVVYPAVAAAYAWLCARRHFARTLWLFAGSAAYFVVHTIFVPPQKAGLYAMHLTGAVFRTFGIYWAWSLRPAAMRDPRWLALGAVWVLTIGLVCFAIGKLRAGSLLPLFCFAWYLIVISPLLLLRDHLGEYYVFLPVVGLCWLAGWALSEAKPAAIALAVLYACLAVPYTLRAEDRNWQLTARVRNLVEGVAGAHELHPKQAILLDGVDTDLFWNAILDRPFRLFGLTNVYLAPGSDRAITAYPDRGNIAGFIAPAYAVEGAIQRGELVVYDVRAPRLRNITSHYAAPRDRQLPRRIDAASPLTAALLGPEWYPADSGIRWMPQQATLRIGAPTQAGQKLYLHGISPAALTISVTAGGVSLPAAALSAPGNFEVAFDLPASAVGSPELKLALSVDRVTRPATDPRDFGLAFGIFEVR</sequence>
<dbReference type="EMBL" id="CP000473">
    <property type="protein sequence ID" value="ABJ86361.1"/>
    <property type="molecule type" value="Genomic_DNA"/>
</dbReference>
<feature type="transmembrane region" description="Helical" evidence="1">
    <location>
        <begin position="118"/>
        <end position="139"/>
    </location>
</feature>
<proteinExistence type="predicted"/>
<feature type="transmembrane region" description="Helical" evidence="1">
    <location>
        <begin position="174"/>
        <end position="197"/>
    </location>
</feature>
<organism evidence="2">
    <name type="scientific">Solibacter usitatus (strain Ellin6076)</name>
    <dbReference type="NCBI Taxonomy" id="234267"/>
    <lineage>
        <taxon>Bacteria</taxon>
        <taxon>Pseudomonadati</taxon>
        <taxon>Acidobacteriota</taxon>
        <taxon>Terriglobia</taxon>
        <taxon>Bryobacterales</taxon>
        <taxon>Solibacteraceae</taxon>
        <taxon>Candidatus Solibacter</taxon>
    </lineage>
</organism>
<keyword evidence="1" id="KW-1133">Transmembrane helix</keyword>
<dbReference type="InParanoid" id="Q01VF4"/>
<feature type="transmembrane region" description="Helical" evidence="1">
    <location>
        <begin position="12"/>
        <end position="30"/>
    </location>
</feature>
<evidence type="ECO:0000313" key="2">
    <source>
        <dbReference type="EMBL" id="ABJ86361.1"/>
    </source>
</evidence>
<dbReference type="HOGENOM" id="CLU_483866_0_0_0"/>
<evidence type="ECO:0008006" key="3">
    <source>
        <dbReference type="Google" id="ProtNLM"/>
    </source>
</evidence>
<dbReference type="KEGG" id="sus:Acid_5412"/>
<dbReference type="OrthoDB" id="9818706at2"/>
<feature type="transmembrane region" description="Helical" evidence="1">
    <location>
        <begin position="209"/>
        <end position="226"/>
    </location>
</feature>
<name>Q01VF4_SOLUE</name>
<feature type="transmembrane region" description="Helical" evidence="1">
    <location>
        <begin position="146"/>
        <end position="162"/>
    </location>
</feature>
<feature type="transmembrane region" description="Helical" evidence="1">
    <location>
        <begin position="232"/>
        <end position="253"/>
    </location>
</feature>
<feature type="transmembrane region" description="Helical" evidence="1">
    <location>
        <begin position="88"/>
        <end position="112"/>
    </location>
</feature>
<gene>
    <name evidence="2" type="ordered locus">Acid_5412</name>
</gene>
<reference evidence="2" key="1">
    <citation type="submission" date="2006-10" db="EMBL/GenBank/DDBJ databases">
        <title>Complete sequence of Solibacter usitatus Ellin6076.</title>
        <authorList>
            <consortium name="US DOE Joint Genome Institute"/>
            <person name="Copeland A."/>
            <person name="Lucas S."/>
            <person name="Lapidus A."/>
            <person name="Barry K."/>
            <person name="Detter J.C."/>
            <person name="Glavina del Rio T."/>
            <person name="Hammon N."/>
            <person name="Israni S."/>
            <person name="Dalin E."/>
            <person name="Tice H."/>
            <person name="Pitluck S."/>
            <person name="Thompson L.S."/>
            <person name="Brettin T."/>
            <person name="Bruce D."/>
            <person name="Han C."/>
            <person name="Tapia R."/>
            <person name="Gilna P."/>
            <person name="Schmutz J."/>
            <person name="Larimer F."/>
            <person name="Land M."/>
            <person name="Hauser L."/>
            <person name="Kyrpides N."/>
            <person name="Mikhailova N."/>
            <person name="Janssen P.H."/>
            <person name="Kuske C.R."/>
            <person name="Richardson P."/>
        </authorList>
    </citation>
    <scope>NUCLEOTIDE SEQUENCE</scope>
    <source>
        <strain evidence="2">Ellin6076</strain>
    </source>
</reference>
<evidence type="ECO:0000256" key="1">
    <source>
        <dbReference type="SAM" id="Phobius"/>
    </source>
</evidence>
<dbReference type="AlphaFoldDB" id="Q01VF4"/>